<evidence type="ECO:0000256" key="1">
    <source>
        <dbReference type="SAM" id="Phobius"/>
    </source>
</evidence>
<reference evidence="2" key="1">
    <citation type="submission" date="2021-06" db="EMBL/GenBank/DDBJ databases">
        <authorList>
            <person name="Kallberg Y."/>
            <person name="Tangrot J."/>
            <person name="Rosling A."/>
        </authorList>
    </citation>
    <scope>NUCLEOTIDE SEQUENCE</scope>
    <source>
        <strain evidence="2">FL966</strain>
    </source>
</reference>
<feature type="transmembrane region" description="Helical" evidence="1">
    <location>
        <begin position="29"/>
        <end position="50"/>
    </location>
</feature>
<dbReference type="EMBL" id="CAJVQA010000531">
    <property type="protein sequence ID" value="CAG8479419.1"/>
    <property type="molecule type" value="Genomic_DNA"/>
</dbReference>
<sequence>MGLEDLRYSESKASRLEDYHTYLNKPLRYTIISFDVTAIIMLITLFGIVYGEIYKRHSAIAEEITTSINYSSNNG</sequence>
<keyword evidence="1" id="KW-1133">Transmembrane helix</keyword>
<gene>
    <name evidence="2" type="ORF">CPELLU_LOCUS1448</name>
</gene>
<protein>
    <submittedName>
        <fullName evidence="2">16410_t:CDS:1</fullName>
    </submittedName>
</protein>
<evidence type="ECO:0000313" key="2">
    <source>
        <dbReference type="EMBL" id="CAG8479419.1"/>
    </source>
</evidence>
<dbReference type="Proteomes" id="UP000789759">
    <property type="component" value="Unassembled WGS sequence"/>
</dbReference>
<dbReference type="AlphaFoldDB" id="A0A9N8Z7S1"/>
<proteinExistence type="predicted"/>
<comment type="caution">
    <text evidence="2">The sequence shown here is derived from an EMBL/GenBank/DDBJ whole genome shotgun (WGS) entry which is preliminary data.</text>
</comment>
<organism evidence="2 3">
    <name type="scientific">Cetraspora pellucida</name>
    <dbReference type="NCBI Taxonomy" id="1433469"/>
    <lineage>
        <taxon>Eukaryota</taxon>
        <taxon>Fungi</taxon>
        <taxon>Fungi incertae sedis</taxon>
        <taxon>Mucoromycota</taxon>
        <taxon>Glomeromycotina</taxon>
        <taxon>Glomeromycetes</taxon>
        <taxon>Diversisporales</taxon>
        <taxon>Gigasporaceae</taxon>
        <taxon>Cetraspora</taxon>
    </lineage>
</organism>
<keyword evidence="1" id="KW-0812">Transmembrane</keyword>
<accession>A0A9N8Z7S1</accession>
<evidence type="ECO:0000313" key="3">
    <source>
        <dbReference type="Proteomes" id="UP000789759"/>
    </source>
</evidence>
<name>A0A9N8Z7S1_9GLOM</name>
<keyword evidence="1" id="KW-0472">Membrane</keyword>
<keyword evidence="3" id="KW-1185">Reference proteome</keyword>